<comment type="caution">
    <text evidence="2">The sequence shown here is derived from an EMBL/GenBank/DDBJ whole genome shotgun (WGS) entry which is preliminary data.</text>
</comment>
<sequence length="177" mass="21806">MPWRGEYLSFRVFENPAYIYNKSDHQYFVSGKVEGLRKIHIQNQISNLEALKKKDLRKQTQRKSKLYFQRIFKNLKKIKFCLIIQQVQINNYQYRMKNFYSFFVKDKKNTICLLKRKKKTEVERVYKSMASAYQKEVFFFFQFYLILCKILQFDYVLFLGQIINQIKIKESYILYNR</sequence>
<gene>
    <name evidence="2" type="ORF">PSON_ATCC_30995.1.T0140384</name>
</gene>
<proteinExistence type="predicted"/>
<feature type="transmembrane region" description="Helical" evidence="1">
    <location>
        <begin position="137"/>
        <end position="159"/>
    </location>
</feature>
<evidence type="ECO:0000313" key="3">
    <source>
        <dbReference type="Proteomes" id="UP000692954"/>
    </source>
</evidence>
<evidence type="ECO:0000313" key="2">
    <source>
        <dbReference type="EMBL" id="CAD8060636.1"/>
    </source>
</evidence>
<protein>
    <recommendedName>
        <fullName evidence="4">Transmembrane protein</fullName>
    </recommendedName>
</protein>
<dbReference type="EMBL" id="CAJJDN010000014">
    <property type="protein sequence ID" value="CAD8060636.1"/>
    <property type="molecule type" value="Genomic_DNA"/>
</dbReference>
<dbReference type="AlphaFoldDB" id="A0A8S1L770"/>
<dbReference type="Proteomes" id="UP000692954">
    <property type="component" value="Unassembled WGS sequence"/>
</dbReference>
<keyword evidence="1" id="KW-0472">Membrane</keyword>
<evidence type="ECO:0000256" key="1">
    <source>
        <dbReference type="SAM" id="Phobius"/>
    </source>
</evidence>
<organism evidence="2 3">
    <name type="scientific">Paramecium sonneborni</name>
    <dbReference type="NCBI Taxonomy" id="65129"/>
    <lineage>
        <taxon>Eukaryota</taxon>
        <taxon>Sar</taxon>
        <taxon>Alveolata</taxon>
        <taxon>Ciliophora</taxon>
        <taxon>Intramacronucleata</taxon>
        <taxon>Oligohymenophorea</taxon>
        <taxon>Peniculida</taxon>
        <taxon>Parameciidae</taxon>
        <taxon>Paramecium</taxon>
    </lineage>
</organism>
<keyword evidence="1" id="KW-1133">Transmembrane helix</keyword>
<keyword evidence="3" id="KW-1185">Reference proteome</keyword>
<reference evidence="2" key="1">
    <citation type="submission" date="2021-01" db="EMBL/GenBank/DDBJ databases">
        <authorList>
            <consortium name="Genoscope - CEA"/>
            <person name="William W."/>
        </authorList>
    </citation>
    <scope>NUCLEOTIDE SEQUENCE</scope>
</reference>
<name>A0A8S1L770_9CILI</name>
<accession>A0A8S1L770</accession>
<keyword evidence="1" id="KW-0812">Transmembrane</keyword>
<evidence type="ECO:0008006" key="4">
    <source>
        <dbReference type="Google" id="ProtNLM"/>
    </source>
</evidence>